<feature type="compositionally biased region" description="Acidic residues" evidence="1">
    <location>
        <begin position="8"/>
        <end position="20"/>
    </location>
</feature>
<sequence length="126" mass="14597">MTDRDITEYEEQEWPIEEGETQSEIEYEFLNGGSMKYLVQDPETETIMSFIAPQMGEEEKTQSERQFELNRDSIVAPELTMERWRDLRTADQIGLTNEVSEAIGLDRVLGNAVDSRDHLPDELLPE</sequence>
<dbReference type="AlphaFoldDB" id="D3T2G8"/>
<evidence type="ECO:0000313" key="3">
    <source>
        <dbReference type="EMBL" id="ELY23024.1"/>
    </source>
</evidence>
<dbReference type="Proteomes" id="UP000011543">
    <property type="component" value="Unassembled WGS sequence"/>
</dbReference>
<dbReference type="HOGENOM" id="CLU_1976594_0_0_2"/>
<dbReference type="GeneID" id="8826897"/>
<dbReference type="PATRIC" id="fig|547559.17.peg.4184"/>
<evidence type="ECO:0000256" key="1">
    <source>
        <dbReference type="SAM" id="MobiDB-lite"/>
    </source>
</evidence>
<evidence type="ECO:0000313" key="4">
    <source>
        <dbReference type="Proteomes" id="UP000001879"/>
    </source>
</evidence>
<dbReference type="EMBL" id="CP001935">
    <property type="protein sequence ID" value="ADD07777.1"/>
    <property type="molecule type" value="Genomic_DNA"/>
</dbReference>
<proteinExistence type="predicted"/>
<dbReference type="KEGG" id="nmg:Nmag_4269"/>
<evidence type="ECO:0000313" key="5">
    <source>
        <dbReference type="Proteomes" id="UP000011543"/>
    </source>
</evidence>
<gene>
    <name evidence="2" type="ordered locus">Nmag_4269</name>
    <name evidence="3" type="ORF">C500_21210</name>
</gene>
<reference evidence="4" key="1">
    <citation type="submission" date="2010-02" db="EMBL/GenBank/DDBJ databases">
        <title>Complete sequence of plasmid 3 of Natrialba magadii ATCC 43099.</title>
        <authorList>
            <consortium name="US DOE Joint Genome Institute"/>
            <person name="Lucas S."/>
            <person name="Copeland A."/>
            <person name="Lapidus A."/>
            <person name="Cheng J.-F."/>
            <person name="Bruce D."/>
            <person name="Goodwin L."/>
            <person name="Pitluck S."/>
            <person name="Davenport K."/>
            <person name="Saunders E."/>
            <person name="Detter J.C."/>
            <person name="Han C."/>
            <person name="Tapia R."/>
            <person name="Land M."/>
            <person name="Hauser L."/>
            <person name="Kyrpides N."/>
            <person name="Mikhailova N."/>
            <person name="De Castro R.E."/>
            <person name="Maupin-Furlow J.A."/>
            <person name="Woyke T."/>
        </authorList>
    </citation>
    <scope>NUCLEOTIDE SEQUENCE [LARGE SCALE GENOMIC DNA]</scope>
    <source>
        <strain evidence="4">ATCC 43099 / DSM 3394 / CCM 3739 / CIP 104546 / IAM 13178 / JCM 8861 / NBRC 102185 / NCIMB 2190 / MS3</strain>
        <plasmid evidence="4">pNMAG03</plasmid>
    </source>
</reference>
<keyword evidence="2" id="KW-0614">Plasmid</keyword>
<keyword evidence="4" id="KW-1185">Reference proteome</keyword>
<dbReference type="Proteomes" id="UP000001879">
    <property type="component" value="Plasmid pNMAG03"/>
</dbReference>
<accession>D3T2G8</accession>
<name>D3T2G8_NATMM</name>
<reference evidence="3 5" key="3">
    <citation type="journal article" date="2014" name="PLoS Genet.">
        <title>Phylogenetically driven sequencing of extremely halophilic archaea reveals strategies for static and dynamic osmo-response.</title>
        <authorList>
            <person name="Becker E.A."/>
            <person name="Seitzer P.M."/>
            <person name="Tritt A."/>
            <person name="Larsen D."/>
            <person name="Krusor M."/>
            <person name="Yao A.I."/>
            <person name="Wu D."/>
            <person name="Madern D."/>
            <person name="Eisen J.A."/>
            <person name="Darling A.E."/>
            <person name="Facciotti M.T."/>
        </authorList>
    </citation>
    <scope>NUCLEOTIDE SEQUENCE [LARGE SCALE GENOMIC DNA]</scope>
    <source>
        <strain evidence="5">ATCC 43099 / DSM 3394 / CCM 3739 / CIP 104546 / IAM 13178 / JCM 8861 / NBRC 102185 / NCIMB 2190 / MS3</strain>
        <strain evidence="3">MS-3</strain>
    </source>
</reference>
<dbReference type="EMBL" id="AOHS01000065">
    <property type="protein sequence ID" value="ELY23024.1"/>
    <property type="molecule type" value="Genomic_DNA"/>
</dbReference>
<reference evidence="2 4" key="2">
    <citation type="journal article" date="2012" name="BMC Genomics">
        <title>A comparative genomics perspective on the genetic content of the alkaliphilic haloarchaeon Natrialba magadii ATCC 43099T.</title>
        <authorList>
            <person name="Siddaramappa S."/>
            <person name="Challacombe J.F."/>
            <person name="Decastro R.E."/>
            <person name="Pfeiffer F."/>
            <person name="Sastre D.E."/>
            <person name="Gimenez M.I."/>
            <person name="Paggi R.A."/>
            <person name="Detter J.C."/>
            <person name="Davenport K.W."/>
            <person name="Goodwin L.A."/>
            <person name="Kyrpides N."/>
            <person name="Tapia R."/>
            <person name="Pitluck S."/>
            <person name="Lucas S."/>
            <person name="Woyke T."/>
            <person name="Maupin-Furlow J.A."/>
        </authorList>
    </citation>
    <scope>NUCLEOTIDE SEQUENCE [LARGE SCALE GENOMIC DNA]</scope>
    <source>
        <strain evidence="2">ATCC 43099</strain>
        <strain evidence="4">ATCC 43099 / DSM 3394 / CCM 3739 / CIP 104546 / IAM 13178 / JCM 8861 / NBRC 102185 / NCIMB 2190 / MS3</strain>
    </source>
</reference>
<evidence type="ECO:0000313" key="2">
    <source>
        <dbReference type="EMBL" id="ADD07777.1"/>
    </source>
</evidence>
<organism evidence="2 4">
    <name type="scientific">Natrialba magadii (strain ATCC 43099 / DSM 3394 / CCM 3739 / CIP 104546 / IAM 13178 / JCM 8861 / NBRC 102185 / NCIMB 2190 / MS3)</name>
    <name type="common">Natronobacterium magadii</name>
    <dbReference type="NCBI Taxonomy" id="547559"/>
    <lineage>
        <taxon>Archaea</taxon>
        <taxon>Methanobacteriati</taxon>
        <taxon>Methanobacteriota</taxon>
        <taxon>Stenosarchaea group</taxon>
        <taxon>Halobacteria</taxon>
        <taxon>Halobacteriales</taxon>
        <taxon>Natrialbaceae</taxon>
        <taxon>Natrialba</taxon>
    </lineage>
</organism>
<protein>
    <submittedName>
        <fullName evidence="2">Virus protein phiCh1-VP20</fullName>
    </submittedName>
</protein>
<feature type="region of interest" description="Disordered" evidence="1">
    <location>
        <begin position="1"/>
        <end position="20"/>
    </location>
</feature>
<reference evidence="2" key="4">
    <citation type="submission" date="2016-09" db="EMBL/GenBank/DDBJ databases">
        <authorList>
            <person name="Pfeiffer F."/>
        </authorList>
    </citation>
    <scope>NUCLEOTIDE SEQUENCE</scope>
    <source>
        <strain evidence="2">ATCC 43099</strain>
        <plasmid evidence="2">pNMAG03</plasmid>
    </source>
</reference>
<geneLocation type="plasmid" evidence="2 4">
    <name>pNMAG03</name>
</geneLocation>
<dbReference type="OrthoDB" id="384197at2157"/>
<dbReference type="RefSeq" id="WP_004268266.1">
    <property type="nucleotide sequence ID" value="NC_013925.1"/>
</dbReference>